<accession>A0ABQ8J534</accession>
<keyword evidence="2" id="KW-1185">Reference proteome</keyword>
<proteinExistence type="predicted"/>
<reference evidence="1 2" key="1">
    <citation type="journal article" date="2018" name="J. Allergy Clin. Immunol.">
        <title>High-quality assembly of Dermatophagoides pteronyssinus genome and transcriptome reveals a wide range of novel allergens.</title>
        <authorList>
            <person name="Liu X.Y."/>
            <person name="Yang K.Y."/>
            <person name="Wang M.Q."/>
            <person name="Kwok J.S."/>
            <person name="Zeng X."/>
            <person name="Yang Z."/>
            <person name="Xiao X.J."/>
            <person name="Lau C.P."/>
            <person name="Li Y."/>
            <person name="Huang Z.M."/>
            <person name="Ba J.G."/>
            <person name="Yim A.K."/>
            <person name="Ouyang C.Y."/>
            <person name="Ngai S.M."/>
            <person name="Chan T.F."/>
            <person name="Leung E.L."/>
            <person name="Liu L."/>
            <person name="Liu Z.G."/>
            <person name="Tsui S.K."/>
        </authorList>
    </citation>
    <scope>NUCLEOTIDE SEQUENCE [LARGE SCALE GENOMIC DNA]</scope>
    <source>
        <strain evidence="1">Derp</strain>
    </source>
</reference>
<gene>
    <name evidence="1" type="ORF">DERP_010476</name>
</gene>
<dbReference type="Proteomes" id="UP000887458">
    <property type="component" value="Unassembled WGS sequence"/>
</dbReference>
<protein>
    <submittedName>
        <fullName evidence="1">Uncharacterized protein</fullName>
    </submittedName>
</protein>
<organism evidence="1 2">
    <name type="scientific">Dermatophagoides pteronyssinus</name>
    <name type="common">European house dust mite</name>
    <dbReference type="NCBI Taxonomy" id="6956"/>
    <lineage>
        <taxon>Eukaryota</taxon>
        <taxon>Metazoa</taxon>
        <taxon>Ecdysozoa</taxon>
        <taxon>Arthropoda</taxon>
        <taxon>Chelicerata</taxon>
        <taxon>Arachnida</taxon>
        <taxon>Acari</taxon>
        <taxon>Acariformes</taxon>
        <taxon>Sarcoptiformes</taxon>
        <taxon>Astigmata</taxon>
        <taxon>Psoroptidia</taxon>
        <taxon>Analgoidea</taxon>
        <taxon>Pyroglyphidae</taxon>
        <taxon>Dermatophagoidinae</taxon>
        <taxon>Dermatophagoides</taxon>
    </lineage>
</organism>
<evidence type="ECO:0000313" key="1">
    <source>
        <dbReference type="EMBL" id="KAH9417661.1"/>
    </source>
</evidence>
<evidence type="ECO:0000313" key="2">
    <source>
        <dbReference type="Proteomes" id="UP000887458"/>
    </source>
</evidence>
<sequence length="71" mass="8909">MLLRINKKLESQLQDKIYCTITDQIENLLHKLQEFENITEETYRMEQGKWHEEKLQIRQKYDDYDWKISFK</sequence>
<comment type="caution">
    <text evidence="1">The sequence shown here is derived from an EMBL/GenBank/DDBJ whole genome shotgun (WGS) entry which is preliminary data.</text>
</comment>
<name>A0ABQ8J534_DERPT</name>
<reference evidence="1 2" key="2">
    <citation type="journal article" date="2022" name="Mol. Biol. Evol.">
        <title>Comparative Genomics Reveals Insights into the Divergent Evolution of Astigmatic Mites and Household Pest Adaptations.</title>
        <authorList>
            <person name="Xiong Q."/>
            <person name="Wan A.T."/>
            <person name="Liu X."/>
            <person name="Fung C.S."/>
            <person name="Xiao X."/>
            <person name="Malainual N."/>
            <person name="Hou J."/>
            <person name="Wang L."/>
            <person name="Wang M."/>
            <person name="Yang K.Y."/>
            <person name="Cui Y."/>
            <person name="Leung E.L."/>
            <person name="Nong W."/>
            <person name="Shin S.K."/>
            <person name="Au S.W."/>
            <person name="Jeong K.Y."/>
            <person name="Chew F.T."/>
            <person name="Hui J.H."/>
            <person name="Leung T.F."/>
            <person name="Tungtrongchitr A."/>
            <person name="Zhong N."/>
            <person name="Liu Z."/>
            <person name="Tsui S.K."/>
        </authorList>
    </citation>
    <scope>NUCLEOTIDE SEQUENCE [LARGE SCALE GENOMIC DNA]</scope>
    <source>
        <strain evidence="1">Derp</strain>
    </source>
</reference>
<dbReference type="EMBL" id="NJHN03000075">
    <property type="protein sequence ID" value="KAH9417661.1"/>
    <property type="molecule type" value="Genomic_DNA"/>
</dbReference>